<reference evidence="1" key="1">
    <citation type="journal article" date="2021" name="Proc. Natl. Acad. Sci. U.S.A.">
        <title>A Catalog of Tens of Thousands of Viruses from Human Metagenomes Reveals Hidden Associations with Chronic Diseases.</title>
        <authorList>
            <person name="Tisza M.J."/>
            <person name="Buck C.B."/>
        </authorList>
    </citation>
    <scope>NUCLEOTIDE SEQUENCE</scope>
    <source>
        <strain evidence="1">Ct7iJ31</strain>
    </source>
</reference>
<accession>A0A8S5NRH1</accession>
<protein>
    <submittedName>
        <fullName evidence="1">Uncharacterized protein</fullName>
    </submittedName>
</protein>
<proteinExistence type="predicted"/>
<dbReference type="EMBL" id="BK015239">
    <property type="protein sequence ID" value="DAD97397.1"/>
    <property type="molecule type" value="Genomic_DNA"/>
</dbReference>
<name>A0A8S5NRH1_9CAUD</name>
<evidence type="ECO:0000313" key="1">
    <source>
        <dbReference type="EMBL" id="DAD97397.1"/>
    </source>
</evidence>
<sequence>MVDLRNTCILVKTEEENEMLLKEAEKQEFHWYSKGNCKPLPGQHFPDILKFCNNKDVVHSVRIGVECDAFYEASELFGTKEMTAREFANRIADISNCNGDCSECVLYFTNTKCNRSLCNVCNWKDDIDELLEIAKAGKATVLTPKEKAIEDIEKFIENPDRTALNDEFVESLKLAVEKLKEVE</sequence>
<organism evidence="1">
    <name type="scientific">Siphoviridae sp. ct7iJ31</name>
    <dbReference type="NCBI Taxonomy" id="2826167"/>
    <lineage>
        <taxon>Viruses</taxon>
        <taxon>Duplodnaviria</taxon>
        <taxon>Heunggongvirae</taxon>
        <taxon>Uroviricota</taxon>
        <taxon>Caudoviricetes</taxon>
    </lineage>
</organism>